<keyword evidence="11" id="KW-0902">Two-component regulatory system</keyword>
<dbReference type="Proteomes" id="UP000238071">
    <property type="component" value="Unassembled WGS sequence"/>
</dbReference>
<keyword evidence="8 14" id="KW-0418">Kinase</keyword>
<evidence type="ECO:0000313" key="14">
    <source>
        <dbReference type="EMBL" id="PPK68743.1"/>
    </source>
</evidence>
<evidence type="ECO:0000256" key="7">
    <source>
        <dbReference type="ARBA" id="ARBA00022741"/>
    </source>
</evidence>
<dbReference type="FunFam" id="1.10.287.130:FF:000001">
    <property type="entry name" value="Two-component sensor histidine kinase"/>
    <property type="match status" value="1"/>
</dbReference>
<dbReference type="InterPro" id="IPR003661">
    <property type="entry name" value="HisK_dim/P_dom"/>
</dbReference>
<comment type="caution">
    <text evidence="14">The sequence shown here is derived from an EMBL/GenBank/DDBJ whole genome shotgun (WGS) entry which is preliminary data.</text>
</comment>
<dbReference type="Gene3D" id="1.20.5.1040">
    <property type="entry name" value="Sensor protein qsec"/>
    <property type="match status" value="1"/>
</dbReference>
<feature type="domain" description="Histidine kinase" evidence="13">
    <location>
        <begin position="299"/>
        <end position="513"/>
    </location>
</feature>
<comment type="subcellular location">
    <subcellularLocation>
        <location evidence="2">Membrane</location>
        <topology evidence="2">Multi-pass membrane protein</topology>
    </subcellularLocation>
</comment>
<dbReference type="RefSeq" id="WP_104424575.1">
    <property type="nucleotide sequence ID" value="NZ_PTIY01000011.1"/>
</dbReference>
<dbReference type="PROSITE" id="PS50109">
    <property type="entry name" value="HIS_KIN"/>
    <property type="match status" value="1"/>
</dbReference>
<evidence type="ECO:0000256" key="10">
    <source>
        <dbReference type="ARBA" id="ARBA00022989"/>
    </source>
</evidence>
<protein>
    <recommendedName>
        <fullName evidence="3">histidine kinase</fullName>
        <ecNumber evidence="3">2.7.13.3</ecNumber>
    </recommendedName>
</protein>
<evidence type="ECO:0000313" key="15">
    <source>
        <dbReference type="Proteomes" id="UP000238071"/>
    </source>
</evidence>
<dbReference type="GO" id="GO:0005886">
    <property type="term" value="C:plasma membrane"/>
    <property type="evidence" value="ECO:0007669"/>
    <property type="project" value="TreeGrafter"/>
</dbReference>
<evidence type="ECO:0000256" key="2">
    <source>
        <dbReference type="ARBA" id="ARBA00004141"/>
    </source>
</evidence>
<dbReference type="GO" id="GO:0005524">
    <property type="term" value="F:ATP binding"/>
    <property type="evidence" value="ECO:0007669"/>
    <property type="project" value="UniProtKB-KW"/>
</dbReference>
<organism evidence="14 15">
    <name type="scientific">Methylobacter tundripaludum</name>
    <dbReference type="NCBI Taxonomy" id="173365"/>
    <lineage>
        <taxon>Bacteria</taxon>
        <taxon>Pseudomonadati</taxon>
        <taxon>Pseudomonadota</taxon>
        <taxon>Gammaproteobacteria</taxon>
        <taxon>Methylococcales</taxon>
        <taxon>Methylococcaceae</taxon>
        <taxon>Methylobacter</taxon>
    </lineage>
</organism>
<evidence type="ECO:0000256" key="12">
    <source>
        <dbReference type="ARBA" id="ARBA00023136"/>
    </source>
</evidence>
<evidence type="ECO:0000259" key="13">
    <source>
        <dbReference type="PROSITE" id="PS50109"/>
    </source>
</evidence>
<dbReference type="SUPFAM" id="SSF47384">
    <property type="entry name" value="Homodimeric domain of signal transducing histidine kinase"/>
    <property type="match status" value="1"/>
</dbReference>
<keyword evidence="7" id="KW-0547">Nucleotide-binding</keyword>
<proteinExistence type="predicted"/>
<dbReference type="EC" id="2.7.13.3" evidence="3"/>
<keyword evidence="4" id="KW-0597">Phosphoprotein</keyword>
<dbReference type="Pfam" id="PF00512">
    <property type="entry name" value="HisKA"/>
    <property type="match status" value="1"/>
</dbReference>
<dbReference type="EMBL" id="PTIY01000011">
    <property type="protein sequence ID" value="PPK68743.1"/>
    <property type="molecule type" value="Genomic_DNA"/>
</dbReference>
<keyword evidence="15" id="KW-1185">Reference proteome</keyword>
<name>A0A2S6GU78_9GAMM</name>
<dbReference type="PANTHER" id="PTHR45436:SF14">
    <property type="entry name" value="SENSOR PROTEIN QSEC"/>
    <property type="match status" value="1"/>
</dbReference>
<evidence type="ECO:0000256" key="1">
    <source>
        <dbReference type="ARBA" id="ARBA00000085"/>
    </source>
</evidence>
<dbReference type="AlphaFoldDB" id="A0A2S6GU78"/>
<comment type="catalytic activity">
    <reaction evidence="1">
        <text>ATP + protein L-histidine = ADP + protein N-phospho-L-histidine.</text>
        <dbReference type="EC" id="2.7.13.3"/>
    </reaction>
</comment>
<dbReference type="Gene3D" id="1.10.287.130">
    <property type="match status" value="1"/>
</dbReference>
<evidence type="ECO:0000256" key="6">
    <source>
        <dbReference type="ARBA" id="ARBA00022692"/>
    </source>
</evidence>
<dbReference type="SMART" id="SM00388">
    <property type="entry name" value="HisKA"/>
    <property type="match status" value="1"/>
</dbReference>
<dbReference type="CDD" id="cd00082">
    <property type="entry name" value="HisKA"/>
    <property type="match status" value="1"/>
</dbReference>
<sequence>MNYSLRHLLLFSLLSASMLIWGVTAYMSYKVTRDEVASLFDAELAQSAKVLHVFVESLVREGSLSKHWAQAQTDDRLHVNTRRKRNTESAFQLWAKGDGLLLRSENSPEFAVLGVNKKNIDDQLWDVFDGLLEASSLGHKYERKIAFQLWSKNDGLLLRSESAPTFAFSSAANGFSETNIDEHLWHVFSISSSNDEYIIHVGQKEEIRAELTDEISAQLVMQFLVGLPILGIVIWIIVGHSLKPLNRLEIALSRREASFLKPLSSKKLPKEIIPVVNEINNLFAQLEQAFEHERRFTADASHELRTPLAGLLTQAQVALRTGDETVRHQALRRIEQAVNRMTYMVQQLLTFSRIESGTEYLAKETTVLSREVVRIIAELDPEAHKKRIHMEYDEANAVPIVANTLLINILIRNIIDNAIKYTPAHGMVRVSLTGKEHCVELCVEDSGPGIAPDQYENSLKRFHRCVETANKAQGTGLGFSIVQRIATIHGAELVLDESEFGGLKVTVVFPLPATRSVVKKNVGKLSFFTIKKSS</sequence>
<dbReference type="SUPFAM" id="SSF55874">
    <property type="entry name" value="ATPase domain of HSP90 chaperone/DNA topoisomerase II/histidine kinase"/>
    <property type="match status" value="1"/>
</dbReference>
<keyword evidence="10" id="KW-1133">Transmembrane helix</keyword>
<keyword evidence="6" id="KW-0812">Transmembrane</keyword>
<dbReference type="GO" id="GO:0000155">
    <property type="term" value="F:phosphorelay sensor kinase activity"/>
    <property type="evidence" value="ECO:0007669"/>
    <property type="project" value="InterPro"/>
</dbReference>
<keyword evidence="12" id="KW-0472">Membrane</keyword>
<keyword evidence="5" id="KW-0808">Transferase</keyword>
<keyword evidence="9" id="KW-0067">ATP-binding</keyword>
<dbReference type="InterPro" id="IPR036097">
    <property type="entry name" value="HisK_dim/P_sf"/>
</dbReference>
<dbReference type="OrthoDB" id="9804645at2"/>
<dbReference type="InterPro" id="IPR004358">
    <property type="entry name" value="Sig_transdc_His_kin-like_C"/>
</dbReference>
<dbReference type="PRINTS" id="PR00344">
    <property type="entry name" value="BCTRLSENSOR"/>
</dbReference>
<dbReference type="Pfam" id="PF02518">
    <property type="entry name" value="HATPase_c"/>
    <property type="match status" value="1"/>
</dbReference>
<accession>A0A2S6GU78</accession>
<dbReference type="PANTHER" id="PTHR45436">
    <property type="entry name" value="SENSOR HISTIDINE KINASE YKOH"/>
    <property type="match status" value="1"/>
</dbReference>
<dbReference type="SMART" id="SM00387">
    <property type="entry name" value="HATPase_c"/>
    <property type="match status" value="1"/>
</dbReference>
<gene>
    <name evidence="14" type="ORF">B0F88_111151</name>
</gene>
<evidence type="ECO:0000256" key="8">
    <source>
        <dbReference type="ARBA" id="ARBA00022777"/>
    </source>
</evidence>
<evidence type="ECO:0000256" key="9">
    <source>
        <dbReference type="ARBA" id="ARBA00022840"/>
    </source>
</evidence>
<evidence type="ECO:0000256" key="4">
    <source>
        <dbReference type="ARBA" id="ARBA00022553"/>
    </source>
</evidence>
<evidence type="ECO:0000256" key="3">
    <source>
        <dbReference type="ARBA" id="ARBA00012438"/>
    </source>
</evidence>
<evidence type="ECO:0000256" key="11">
    <source>
        <dbReference type="ARBA" id="ARBA00023012"/>
    </source>
</evidence>
<reference evidence="14 15" key="1">
    <citation type="submission" date="2018-02" db="EMBL/GenBank/DDBJ databases">
        <title>Subsurface microbial communities from deep shales in Ohio and West Virginia, USA.</title>
        <authorList>
            <person name="Wrighton K."/>
        </authorList>
    </citation>
    <scope>NUCLEOTIDE SEQUENCE [LARGE SCALE GENOMIC DNA]</scope>
    <source>
        <strain evidence="14 15">OWC-G53F</strain>
    </source>
</reference>
<dbReference type="CDD" id="cd00075">
    <property type="entry name" value="HATPase"/>
    <property type="match status" value="1"/>
</dbReference>
<dbReference type="InterPro" id="IPR005467">
    <property type="entry name" value="His_kinase_dom"/>
</dbReference>
<dbReference type="InterPro" id="IPR036890">
    <property type="entry name" value="HATPase_C_sf"/>
</dbReference>
<dbReference type="InterPro" id="IPR003594">
    <property type="entry name" value="HATPase_dom"/>
</dbReference>
<evidence type="ECO:0000256" key="5">
    <source>
        <dbReference type="ARBA" id="ARBA00022679"/>
    </source>
</evidence>
<dbReference type="Gene3D" id="3.30.565.10">
    <property type="entry name" value="Histidine kinase-like ATPase, C-terminal domain"/>
    <property type="match status" value="1"/>
</dbReference>
<dbReference type="InterPro" id="IPR050428">
    <property type="entry name" value="TCS_sensor_his_kinase"/>
</dbReference>